<keyword evidence="4" id="KW-0832">Ubl conjugation</keyword>
<feature type="domain" description="YEATS" evidence="12">
    <location>
        <begin position="190"/>
        <end position="335"/>
    </location>
</feature>
<dbReference type="GO" id="GO:0000123">
    <property type="term" value="C:histone acetyltransferase complex"/>
    <property type="evidence" value="ECO:0007669"/>
    <property type="project" value="UniProtKB-ARBA"/>
</dbReference>
<evidence type="ECO:0000256" key="11">
    <source>
        <dbReference type="SAM" id="MobiDB-lite"/>
    </source>
</evidence>
<dbReference type="GO" id="GO:0005634">
    <property type="term" value="C:nucleus"/>
    <property type="evidence" value="ECO:0007669"/>
    <property type="project" value="UniProtKB-SubCell"/>
</dbReference>
<feature type="compositionally biased region" description="Basic and acidic residues" evidence="11">
    <location>
        <begin position="345"/>
        <end position="361"/>
    </location>
</feature>
<evidence type="ECO:0000256" key="7">
    <source>
        <dbReference type="ARBA" id="ARBA00060245"/>
    </source>
</evidence>
<evidence type="ECO:0000256" key="3">
    <source>
        <dbReference type="ARBA" id="ARBA00022553"/>
    </source>
</evidence>
<dbReference type="InterPro" id="IPR055127">
    <property type="entry name" value="YEATS2_3HBD"/>
</dbReference>
<dbReference type="FunFam" id="2.60.40.1970:FF:000001">
    <property type="entry name" value="YEATS domain containing 2"/>
    <property type="match status" value="1"/>
</dbReference>
<feature type="region of interest" description="Disordered" evidence="11">
    <location>
        <begin position="702"/>
        <end position="725"/>
    </location>
</feature>
<dbReference type="GO" id="GO:0006355">
    <property type="term" value="P:regulation of DNA-templated transcription"/>
    <property type="evidence" value="ECO:0007669"/>
    <property type="project" value="InterPro"/>
</dbReference>
<evidence type="ECO:0000256" key="4">
    <source>
        <dbReference type="ARBA" id="ARBA00022843"/>
    </source>
</evidence>
<dbReference type="Pfam" id="PF22951">
    <property type="entry name" value="3HBD"/>
    <property type="match status" value="1"/>
</dbReference>
<proteinExistence type="evidence at transcript level"/>
<protein>
    <recommendedName>
        <fullName evidence="9">YEATS domain-containing protein 2</fullName>
    </recommendedName>
</protein>
<evidence type="ECO:0000256" key="10">
    <source>
        <dbReference type="PROSITE-ProRule" id="PRU00376"/>
    </source>
</evidence>
<comment type="function">
    <text evidence="7">Chromatin reader component of the ATAC complex, a complex with histone acetyltransferase activity on histones H3 and H4. YEATS2 specifically recognizes and binds histone H3 crotonylated at 'Lys-27' (H3K27cr). Crotonylation marks active promoters and enhancers and confers resistance to transcriptional repressors.</text>
</comment>
<dbReference type="GO" id="GO:0051726">
    <property type="term" value="P:regulation of cell cycle"/>
    <property type="evidence" value="ECO:0007669"/>
    <property type="project" value="UniProtKB-ARBA"/>
</dbReference>
<comment type="subcellular location">
    <subcellularLocation>
        <location evidence="1 10">Nucleus</location>
    </subcellularLocation>
</comment>
<feature type="compositionally biased region" description="Polar residues" evidence="11">
    <location>
        <begin position="130"/>
        <end position="140"/>
    </location>
</feature>
<organism evidence="13">
    <name type="scientific">Phallusia mammillata</name>
    <dbReference type="NCBI Taxonomy" id="59560"/>
    <lineage>
        <taxon>Eukaryota</taxon>
        <taxon>Metazoa</taxon>
        <taxon>Chordata</taxon>
        <taxon>Tunicata</taxon>
        <taxon>Ascidiacea</taxon>
        <taxon>Phlebobranchia</taxon>
        <taxon>Ascidiidae</taxon>
        <taxon>Phallusia</taxon>
    </lineage>
</organism>
<feature type="compositionally biased region" description="Polar residues" evidence="11">
    <location>
        <begin position="464"/>
        <end position="476"/>
    </location>
</feature>
<dbReference type="PANTHER" id="PTHR23195">
    <property type="entry name" value="YEATS DOMAIN"/>
    <property type="match status" value="1"/>
</dbReference>
<evidence type="ECO:0000313" key="13">
    <source>
        <dbReference type="EMBL" id="CAB3267821.1"/>
    </source>
</evidence>
<dbReference type="EMBL" id="LR791959">
    <property type="protein sequence ID" value="CAB3267821.1"/>
    <property type="molecule type" value="mRNA"/>
</dbReference>
<dbReference type="CDD" id="cd16907">
    <property type="entry name" value="YEATS_YEATS2_like"/>
    <property type="match status" value="1"/>
</dbReference>
<feature type="compositionally biased region" description="Basic and acidic residues" evidence="11">
    <location>
        <begin position="399"/>
        <end position="412"/>
    </location>
</feature>
<feature type="region of interest" description="Disordered" evidence="11">
    <location>
        <begin position="337"/>
        <end position="367"/>
    </location>
</feature>
<dbReference type="PROSITE" id="PS51037">
    <property type="entry name" value="YEATS"/>
    <property type="match status" value="1"/>
</dbReference>
<reference evidence="13" key="1">
    <citation type="submission" date="2020-04" db="EMBL/GenBank/DDBJ databases">
        <authorList>
            <person name="Neveu A P."/>
        </authorList>
    </citation>
    <scope>NUCLEOTIDE SEQUENCE</scope>
    <source>
        <tissue evidence="13">Whole embryo</tissue>
    </source>
</reference>
<evidence type="ECO:0000256" key="5">
    <source>
        <dbReference type="ARBA" id="ARBA00023054"/>
    </source>
</evidence>
<name>A0A6F9DXC4_9ASCI</name>
<dbReference type="Pfam" id="PF03366">
    <property type="entry name" value="YEATS"/>
    <property type="match status" value="1"/>
</dbReference>
<gene>
    <name evidence="13" type="primary">Yeats2</name>
</gene>
<keyword evidence="5" id="KW-0175">Coiled coil</keyword>
<sequence length="1180" mass="131002">MEIDPDYSFDVVQDVSSANNKKHLHESDAREVATEKIRQIIKKQFSQGISEKEKEISLITQRLSETRQLLDRLRACAVASYYASSFTKPLEKNKGPEPGAAQHPAIQNVLRKAVTSVLSKNAPADKVQSPELSNEPQAEPSTIPIVSKQYNKKEIENEESKSSNAAFQNPETLSKQKEAKNGKPQPQTNLGGRHRIKKTVIVGNVSKYISPDKREGNDKSTHKWMVYVRGGKDEPRIDHFVRKVWFFLHPSYRPNDLVEVTEAPFHLTRRGWGEFPIRVQLHFCDPRNRRIDIIHNLKLDRTYTGLQTLGGETVCEVELDRATIGLVVDSLLKQPVLNSSEEPTENEKDKTDSDFITKTEQESDEIQSEICKPIKKEILEDVEAKNTNIKEKDLKEIPMDIDKSIERPETKHNSITQSDKKRRRRRGDSLCASDKEESSSTTNVKKSLVFRLLGSDKSPEIKNVTDNLNGETADTTTKIHDSSPSPQPNDKLLESNTEKVASKICTKPIIFRTPEKGPSTSKESPKRVGIPPKIPSLPSSPVTSKTCVILTTSPKSLSSKGSSASNVTTLMPPRQRSVSADSGAMGDQIATNLMGKVLLLQKHESELKKNQSNANAKQVVVLRNRSQSSVSDDTMAKSQAEHSGYTVLKRIALPTGQPIQIAQRKRQLESNSVPGTYLLSVVPEKQRKVDAKELKKHIHIVSKPTSSDTTASLPSNTSSNGSSGGVVIPHKTCAFPAAANFKQDQTQQPKSFVLKSTKQGLVLVSDKGSLKSFSTTNSAKSQEKPEVVKGLSQQQLVSLKALQTALLGAGVSINKPVQVKVEKPTATQPQVKPLPKTPQFVLTTVTTEQGEQQIALISADNLKRKINKSSPKETHSVKQEVFELPQYVQSKPKDNLPFYQEVARKIMKNKILDLMEDALPLAANYIPLVQKDRQVLNLPFAAQSEAEFLEWNVGKQHAAEWQRASLIGKILAHIKQTEKAFSETKLPTKRHIVKWCLKRGYSVFTDEFETNQDPVTGSDNGDSVSMPETYSPADDIINICQASTMQELKKLESDVDIISVTPPTKVKKEVTNDRIGFQFNPTSEIVAVEEIAQQVGVKLPCVPISQDLSAPLSQIVLAKAMEMFCQQLCKESLATAIERRDGRIKVQHVLPASINVKDVFEGITHHSNLNTVTNKFMGSL</sequence>
<evidence type="ECO:0000256" key="8">
    <source>
        <dbReference type="ARBA" id="ARBA00065122"/>
    </source>
</evidence>
<feature type="region of interest" description="Disordered" evidence="11">
    <location>
        <begin position="121"/>
        <end position="196"/>
    </location>
</feature>
<dbReference type="AlphaFoldDB" id="A0A6F9DXC4"/>
<evidence type="ECO:0000256" key="2">
    <source>
        <dbReference type="ARBA" id="ARBA00022499"/>
    </source>
</evidence>
<feature type="region of interest" description="Disordered" evidence="11">
    <location>
        <begin position="459"/>
        <end position="493"/>
    </location>
</feature>
<dbReference type="InterPro" id="IPR038704">
    <property type="entry name" value="YEAST_sf"/>
</dbReference>
<keyword evidence="2" id="KW-1017">Isopeptide bond</keyword>
<feature type="compositionally biased region" description="Basic and acidic residues" evidence="11">
    <location>
        <begin position="151"/>
        <end position="161"/>
    </location>
</feature>
<feature type="region of interest" description="Disordered" evidence="11">
    <location>
        <begin position="399"/>
        <end position="442"/>
    </location>
</feature>
<dbReference type="Gene3D" id="2.60.40.1970">
    <property type="entry name" value="YEATS domain"/>
    <property type="match status" value="1"/>
</dbReference>
<evidence type="ECO:0000256" key="6">
    <source>
        <dbReference type="ARBA" id="ARBA00023242"/>
    </source>
</evidence>
<evidence type="ECO:0000256" key="9">
    <source>
        <dbReference type="ARBA" id="ARBA00068329"/>
    </source>
</evidence>
<dbReference type="InterPro" id="IPR005033">
    <property type="entry name" value="YEATS"/>
</dbReference>
<keyword evidence="3" id="KW-0597">Phosphoprotein</keyword>
<keyword evidence="6 10" id="KW-0539">Nucleus</keyword>
<feature type="region of interest" description="Disordered" evidence="11">
    <location>
        <begin position="510"/>
        <end position="543"/>
    </location>
</feature>
<feature type="compositionally biased region" description="Polar residues" evidence="11">
    <location>
        <begin position="703"/>
        <end position="714"/>
    </location>
</feature>
<evidence type="ECO:0000259" key="12">
    <source>
        <dbReference type="PROSITE" id="PS51037"/>
    </source>
</evidence>
<comment type="subunit">
    <text evidence="8">Component of the ADA2A-containing complex (ATAC), composed of KAT14, KAT2A, TADA2L, TADA3L, ZZ3, MBIP, WDR5, YEATS2, SGF29 and DR1.</text>
</comment>
<accession>A0A6F9DXC4</accession>
<dbReference type="InterPro" id="IPR055129">
    <property type="entry name" value="YEATS_dom"/>
</dbReference>
<evidence type="ECO:0000256" key="1">
    <source>
        <dbReference type="ARBA" id="ARBA00004123"/>
    </source>
</evidence>